<comment type="caution">
    <text evidence="1">The sequence shown here is derived from an EMBL/GenBank/DDBJ whole genome shotgun (WGS) entry which is preliminary data.</text>
</comment>
<evidence type="ECO:0000313" key="2">
    <source>
        <dbReference type="Proteomes" id="UP000572680"/>
    </source>
</evidence>
<dbReference type="AlphaFoldDB" id="A0A7W3QMS3"/>
<sequence>MRNLPEDVADVLDLLLDGDGPAHRELRGQLPHLGVRERCGCGCGTAYFELDTDAVPPASVPGRGTVIAAEAQIVTGGEEWLGEVLLFVQGGYLSWLEVCSYGLTEMTLAEARPLLRPYPASTPGTDPGT</sequence>
<name>A0A7W3QMS3_ACTNM</name>
<gene>
    <name evidence="1" type="ORF">HNR61_004501</name>
</gene>
<evidence type="ECO:0000313" key="1">
    <source>
        <dbReference type="EMBL" id="MBA8952855.1"/>
    </source>
</evidence>
<dbReference type="Proteomes" id="UP000572680">
    <property type="component" value="Unassembled WGS sequence"/>
</dbReference>
<keyword evidence="2" id="KW-1185">Reference proteome</keyword>
<reference evidence="1 2" key="1">
    <citation type="submission" date="2020-08" db="EMBL/GenBank/DDBJ databases">
        <title>Genomic Encyclopedia of Type Strains, Phase IV (KMG-IV): sequencing the most valuable type-strain genomes for metagenomic binning, comparative biology and taxonomic classification.</title>
        <authorList>
            <person name="Goeker M."/>
        </authorList>
    </citation>
    <scope>NUCLEOTIDE SEQUENCE [LARGE SCALE GENOMIC DNA]</scope>
    <source>
        <strain evidence="1 2">DSM 44197</strain>
    </source>
</reference>
<proteinExistence type="predicted"/>
<dbReference type="EMBL" id="JACJIA010000005">
    <property type="protein sequence ID" value="MBA8952855.1"/>
    <property type="molecule type" value="Genomic_DNA"/>
</dbReference>
<accession>A0A7W3QMS3</accession>
<organism evidence="1 2">
    <name type="scientific">Actinomadura namibiensis</name>
    <dbReference type="NCBI Taxonomy" id="182080"/>
    <lineage>
        <taxon>Bacteria</taxon>
        <taxon>Bacillati</taxon>
        <taxon>Actinomycetota</taxon>
        <taxon>Actinomycetes</taxon>
        <taxon>Streptosporangiales</taxon>
        <taxon>Thermomonosporaceae</taxon>
        <taxon>Actinomadura</taxon>
    </lineage>
</organism>
<protein>
    <submittedName>
        <fullName evidence="1">Uncharacterized protein</fullName>
    </submittedName>
</protein>
<dbReference type="RefSeq" id="WP_182845075.1">
    <property type="nucleotide sequence ID" value="NZ_BAAALP010000024.1"/>
</dbReference>